<accession>A0ABV2M1B3</accession>
<proteinExistence type="predicted"/>
<keyword evidence="5" id="KW-1185">Reference proteome</keyword>
<reference evidence="4 5" key="1">
    <citation type="submission" date="2024-06" db="EMBL/GenBank/DDBJ databases">
        <title>Genomic Encyclopedia of Type Strains, Phase IV (KMG-IV): sequencing the most valuable type-strain genomes for metagenomic binning, comparative biology and taxonomic classification.</title>
        <authorList>
            <person name="Goeker M."/>
        </authorList>
    </citation>
    <scope>NUCLEOTIDE SEQUENCE [LARGE SCALE GENOMIC DNA]</scope>
    <source>
        <strain evidence="4 5">DSM 29492</strain>
    </source>
</reference>
<dbReference type="Gene3D" id="3.10.20.10">
    <property type="match status" value="1"/>
</dbReference>
<dbReference type="Proteomes" id="UP001549106">
    <property type="component" value="Unassembled WGS sequence"/>
</dbReference>
<evidence type="ECO:0000256" key="1">
    <source>
        <dbReference type="ARBA" id="ARBA00022490"/>
    </source>
</evidence>
<dbReference type="NCBIfam" id="TIGR00129">
    <property type="entry name" value="fdhD_narQ"/>
    <property type="match status" value="1"/>
</dbReference>
<dbReference type="InterPro" id="IPR016193">
    <property type="entry name" value="Cytidine_deaminase-like"/>
</dbReference>
<dbReference type="InterPro" id="IPR003786">
    <property type="entry name" value="FdhD"/>
</dbReference>
<feature type="region of interest" description="Disordered" evidence="3">
    <location>
        <begin position="88"/>
        <end position="121"/>
    </location>
</feature>
<protein>
    <submittedName>
        <fullName evidence="4">FdhD protein</fullName>
    </submittedName>
</protein>
<evidence type="ECO:0000313" key="4">
    <source>
        <dbReference type="EMBL" id="MET3749218.1"/>
    </source>
</evidence>
<keyword evidence="1" id="KW-0963">Cytoplasm</keyword>
<dbReference type="EMBL" id="JBEPMJ010000002">
    <property type="protein sequence ID" value="MET3749218.1"/>
    <property type="molecule type" value="Genomic_DNA"/>
</dbReference>
<dbReference type="RefSeq" id="WP_257463837.1">
    <property type="nucleotide sequence ID" value="NZ_BAABXP010000003.1"/>
</dbReference>
<evidence type="ECO:0000256" key="2">
    <source>
        <dbReference type="ARBA" id="ARBA00023150"/>
    </source>
</evidence>
<dbReference type="Pfam" id="PF02634">
    <property type="entry name" value="FdhD-NarQ"/>
    <property type="match status" value="1"/>
</dbReference>
<dbReference type="PANTHER" id="PTHR30592:SF1">
    <property type="entry name" value="SULFUR CARRIER PROTEIN FDHD"/>
    <property type="match status" value="1"/>
</dbReference>
<dbReference type="SUPFAM" id="SSF53927">
    <property type="entry name" value="Cytidine deaminase-like"/>
    <property type="match status" value="1"/>
</dbReference>
<evidence type="ECO:0000313" key="5">
    <source>
        <dbReference type="Proteomes" id="UP001549106"/>
    </source>
</evidence>
<gene>
    <name evidence="4" type="ORF">ABID24_000441</name>
</gene>
<sequence>MKKTLINIKKIKNRQEIFCEDTVALETEYSLFVNGQKLVRLSCTPEDLKELALGRLYTEGLVRNIRQIRSIQIQEEERTIYVEISENEKQRTEKESGKNTKNEVESSIESREKEPGKTEPIQYRNAETTMPERKQRSEGNRIVGFSEIFSAAEVFFSQPGELFRETGCAHSCAFWKEREIVCSFEDIGRHNALDKVAGKLLIQEIDPGDGVIFTSGRISADYLKKIIQMGVATVVSRAAVTEAAVLLAEKYGILLLGFVRNYTGNLYAGQL</sequence>
<dbReference type="PIRSF" id="PIRSF015626">
    <property type="entry name" value="FdhD"/>
    <property type="match status" value="1"/>
</dbReference>
<feature type="compositionally biased region" description="Basic and acidic residues" evidence="3">
    <location>
        <begin position="88"/>
        <end position="117"/>
    </location>
</feature>
<evidence type="ECO:0000256" key="3">
    <source>
        <dbReference type="SAM" id="MobiDB-lite"/>
    </source>
</evidence>
<dbReference type="PANTHER" id="PTHR30592">
    <property type="entry name" value="FORMATE DEHYDROGENASE"/>
    <property type="match status" value="1"/>
</dbReference>
<keyword evidence="2" id="KW-0501">Molybdenum cofactor biosynthesis</keyword>
<organism evidence="4 5">
    <name type="scientific">Blautia caecimuris</name>
    <dbReference type="NCBI Taxonomy" id="1796615"/>
    <lineage>
        <taxon>Bacteria</taxon>
        <taxon>Bacillati</taxon>
        <taxon>Bacillota</taxon>
        <taxon>Clostridia</taxon>
        <taxon>Lachnospirales</taxon>
        <taxon>Lachnospiraceae</taxon>
        <taxon>Blautia</taxon>
    </lineage>
</organism>
<comment type="caution">
    <text evidence="4">The sequence shown here is derived from an EMBL/GenBank/DDBJ whole genome shotgun (WGS) entry which is preliminary data.</text>
</comment>
<name>A0ABV2M1B3_9FIRM</name>
<dbReference type="Gene3D" id="3.40.140.10">
    <property type="entry name" value="Cytidine Deaminase, domain 2"/>
    <property type="match status" value="1"/>
</dbReference>